<feature type="region of interest" description="Disordered" evidence="1">
    <location>
        <begin position="92"/>
        <end position="119"/>
    </location>
</feature>
<dbReference type="EMBL" id="CCNB01000003">
    <property type="protein sequence ID" value="CDX17066.1"/>
    <property type="molecule type" value="Genomic_DNA"/>
</dbReference>
<sequence length="119" mass="12472">MRLSSCRPFSEARLAFRERLAVAANDNSALHHRDLSILALIPADDGLTKIAKKAKPMSIAAALGIAISLFIGPVVFSCLMLGIWNAALDSEGGKHAHHDVGNQGDGFAGEAEGSQAQHG</sequence>
<name>A0A090DLD9_MESPL</name>
<keyword evidence="2" id="KW-1133">Transmembrane helix</keyword>
<evidence type="ECO:0000313" key="4">
    <source>
        <dbReference type="Proteomes" id="UP000046373"/>
    </source>
</evidence>
<keyword evidence="2" id="KW-0472">Membrane</keyword>
<evidence type="ECO:0000313" key="3">
    <source>
        <dbReference type="EMBL" id="CDX17066.1"/>
    </source>
</evidence>
<evidence type="ECO:0000256" key="1">
    <source>
        <dbReference type="SAM" id="MobiDB-lite"/>
    </source>
</evidence>
<proteinExistence type="predicted"/>
<keyword evidence="2" id="KW-0812">Transmembrane</keyword>
<dbReference type="AlphaFoldDB" id="A0A090DLD9"/>
<gene>
    <name evidence="3" type="ORF">MPLDJ20_110085</name>
</gene>
<protein>
    <submittedName>
        <fullName evidence="3">Uncharacterized protein</fullName>
    </submittedName>
</protein>
<dbReference type="Proteomes" id="UP000046373">
    <property type="component" value="Unassembled WGS sequence"/>
</dbReference>
<accession>A0A090DLD9</accession>
<feature type="transmembrane region" description="Helical" evidence="2">
    <location>
        <begin position="59"/>
        <end position="84"/>
    </location>
</feature>
<evidence type="ECO:0000256" key="2">
    <source>
        <dbReference type="SAM" id="Phobius"/>
    </source>
</evidence>
<organism evidence="3 4">
    <name type="scientific">Mesorhizobium plurifarium</name>
    <dbReference type="NCBI Taxonomy" id="69974"/>
    <lineage>
        <taxon>Bacteria</taxon>
        <taxon>Pseudomonadati</taxon>
        <taxon>Pseudomonadota</taxon>
        <taxon>Alphaproteobacteria</taxon>
        <taxon>Hyphomicrobiales</taxon>
        <taxon>Phyllobacteriaceae</taxon>
        <taxon>Mesorhizobium</taxon>
    </lineage>
</organism>
<reference evidence="3 4" key="1">
    <citation type="submission" date="2014-08" db="EMBL/GenBank/DDBJ databases">
        <authorList>
            <person name="Moulin Lionel"/>
        </authorList>
    </citation>
    <scope>NUCLEOTIDE SEQUENCE [LARGE SCALE GENOMIC DNA]</scope>
</reference>